<evidence type="ECO:0000313" key="3">
    <source>
        <dbReference type="EMBL" id="AYO55736.1"/>
    </source>
</evidence>
<feature type="chain" id="PRO_5018299797" description="Lipoprotein" evidence="2">
    <location>
        <begin position="20"/>
        <end position="768"/>
    </location>
</feature>
<feature type="compositionally biased region" description="Acidic residues" evidence="1">
    <location>
        <begin position="356"/>
        <end position="371"/>
    </location>
</feature>
<evidence type="ECO:0000256" key="2">
    <source>
        <dbReference type="SAM" id="SignalP"/>
    </source>
</evidence>
<evidence type="ECO:0000313" key="4">
    <source>
        <dbReference type="Proteomes" id="UP000279962"/>
    </source>
</evidence>
<feature type="signal peptide" evidence="2">
    <location>
        <begin position="1"/>
        <end position="19"/>
    </location>
</feature>
<gene>
    <name evidence="3" type="ORF">CDG68_19735</name>
</gene>
<evidence type="ECO:0008006" key="5">
    <source>
        <dbReference type="Google" id="ProtNLM"/>
    </source>
</evidence>
<proteinExistence type="predicted"/>
<keyword evidence="2" id="KW-0732">Signal</keyword>
<organism evidence="3 4">
    <name type="scientific">Acinetobacter wuhouensis</name>
    <dbReference type="NCBI Taxonomy" id="1879050"/>
    <lineage>
        <taxon>Bacteria</taxon>
        <taxon>Pseudomonadati</taxon>
        <taxon>Pseudomonadota</taxon>
        <taxon>Gammaproteobacteria</taxon>
        <taxon>Moraxellales</taxon>
        <taxon>Moraxellaceae</taxon>
        <taxon>Acinetobacter</taxon>
    </lineage>
</organism>
<evidence type="ECO:0000256" key="1">
    <source>
        <dbReference type="SAM" id="MobiDB-lite"/>
    </source>
</evidence>
<sequence length="768" mass="87431">MHLKKITLCLMGLSLSACSSHVIKNNNLNDNKSTSQRAIQGFNALYEYPSFDYRGQVKVQFASEQKENKASKNEVKKLDKVVEQKVNQYLNEQKIMITEAQRKDLYHAIASQNNPSFRDFFGKGADYMQSILNDLQIQYDGSVNYRQKIASFNLDTKYKKPNLSVEMRIPTIIDLNNQRFYTHIFSLMPYLANPQDQDKYAYLDFSKYKDDIERVNAKALLEFLKQSGATTYLLASPDQLETMSLNTVEKLSGIVEKIRLKTSLEELFLQGNLYTSVNRQYFMTSVLGFNSSNLAKNVDDLENSKSKSTSAATEHTEIDATSAMYQLYEAINRTAHSELEEEGDDDLVTQNHTDNELETVDEEREATDDSENTAQLLTEQQCEDLAKAKSNVRFGDVEYCQAQHEIDVLSDPADQGELLVENTQQKQNRTALTQKFTALAQDQLVDAAQFKQLWDQHQSEIDASLPPKNQRNPMIVDLSLDAQGRVVKADYDMGMDFGKYDRQLKIKMDMQISNYGKATAIDQQVLKEAKPFKEVFKGSFMEKAVGGFAGDLSTSDKNSDQKNLSLDEHLQQLATQVYTQTNSYEKVYKAVFIAKLTAEKPVLIKQYSAKDLQEIAAIYAYSYSDEEVYNPSGQALKQIEALKTKHHLEEDEQYDDELGNAIDGIITQAMTSQKSTAEILNLAKKYKTAEAVFAQYYMQQFELENTVEKDQRTKLNKTAQILAKSYTAFKNNQFNNTVVAGLDENAAEFIDYDLYKKTYQVVSDAKLK</sequence>
<feature type="region of interest" description="Disordered" evidence="1">
    <location>
        <begin position="339"/>
        <end position="371"/>
    </location>
</feature>
<dbReference type="AlphaFoldDB" id="A0A3G2T861"/>
<name>A0A3G2T861_9GAMM</name>
<accession>A0A3G2T861</accession>
<dbReference type="RefSeq" id="WP_087553109.1">
    <property type="nucleotide sequence ID" value="NZ_CP033133.1"/>
</dbReference>
<dbReference type="EMBL" id="CP033133">
    <property type="protein sequence ID" value="AYO55736.1"/>
    <property type="molecule type" value="Genomic_DNA"/>
</dbReference>
<reference evidence="3 4" key="1">
    <citation type="submission" date="2018-10" db="EMBL/GenBank/DDBJ databases">
        <title>The complete genome of Acinetobacter wuhouensis strain WCHAW010062.</title>
        <authorList>
            <person name="Hu Y."/>
            <person name="Long H."/>
            <person name="Feng Y."/>
            <person name="Zong Z."/>
        </authorList>
    </citation>
    <scope>NUCLEOTIDE SEQUENCE [LARGE SCALE GENOMIC DNA]</scope>
    <source>
        <strain evidence="3 4">WCHAW010062</strain>
    </source>
</reference>
<protein>
    <recommendedName>
        <fullName evidence="5">Lipoprotein</fullName>
    </recommendedName>
</protein>
<dbReference type="PROSITE" id="PS51257">
    <property type="entry name" value="PROKAR_LIPOPROTEIN"/>
    <property type="match status" value="1"/>
</dbReference>
<dbReference type="Proteomes" id="UP000279962">
    <property type="component" value="Chromosome"/>
</dbReference>